<reference evidence="16" key="1">
    <citation type="submission" date="2025-08" db="UniProtKB">
        <authorList>
            <consortium name="Ensembl"/>
        </authorList>
    </citation>
    <scope>IDENTIFICATION</scope>
</reference>
<evidence type="ECO:0000256" key="2">
    <source>
        <dbReference type="ARBA" id="ARBA00004141"/>
    </source>
</evidence>
<keyword evidence="13" id="KW-0732">Signal</keyword>
<dbReference type="PANTHER" id="PTHR45828">
    <property type="entry name" value="CYTOCHROME B561/FERRIC REDUCTASE TRANSMEMBRANE"/>
    <property type="match status" value="1"/>
</dbReference>
<dbReference type="InterPro" id="IPR051237">
    <property type="entry name" value="Ferric-chelate_Red/DefProt"/>
</dbReference>
<sequence length="568" mass="61974">MSQWCLSCFLLLLSLCLPVWPYPNGKVTQSCTSLEPYHHSQGQSSPSPYLLQANASSFSPGDHVEVTLSGQVFKGFLLQARDPTQSVPSAVGSFSLTDPRSTQLLTCNKHQGSAVSHTSKSHKSLVRVIWRVPNVAPAQVQFFVTVVSHYDKYWVKVPGPIITLHGVTPRPPVPTPSSAPTPKPTSSVLPGPFSSEGCGLSKSCLLDPPGCDPSHHPDCFYLSATTQGPPEQQVLFELSGPSKGYIAFALSWDTWMGDDDVYLCLNEYGRVSVEAAILRGRTPPKESTQVRRLLRQPQQITDGIIQCRFSRPVKPTNQDSDRFDLEQEYFLFVANGPAYQGSIGKHSQQPLVSEGRVRLTGTPITLRGSRGPTLLKVHGALMLLAWMLTGSIGTFIASFYKNEWASHTLCGQKIWFQVHRGLMMLTVALTAVGFCLPFVYRRGWSTPAGVHPYLGCCVLALSLLQPITACARPPPDSPRLLYLTHPHTYYPQSSAAATVDTLSIFTAVSSHSVHLSNYTICILHYSNLLDFQSAPGQLCKSHPSLVLPVVVLGNLGLLSALLSSVTQL</sequence>
<dbReference type="InterPro" id="IPR005018">
    <property type="entry name" value="DOMON_domain"/>
</dbReference>
<evidence type="ECO:0000313" key="17">
    <source>
        <dbReference type="Proteomes" id="UP000261520"/>
    </source>
</evidence>
<dbReference type="InterPro" id="IPR042307">
    <property type="entry name" value="Reeler_sf"/>
</dbReference>
<feature type="signal peptide" evidence="13">
    <location>
        <begin position="1"/>
        <end position="21"/>
    </location>
</feature>
<organism evidence="16 17">
    <name type="scientific">Periophthalmus magnuspinnatus</name>
    <dbReference type="NCBI Taxonomy" id="409849"/>
    <lineage>
        <taxon>Eukaryota</taxon>
        <taxon>Metazoa</taxon>
        <taxon>Chordata</taxon>
        <taxon>Craniata</taxon>
        <taxon>Vertebrata</taxon>
        <taxon>Euteleostomi</taxon>
        <taxon>Actinopterygii</taxon>
        <taxon>Neopterygii</taxon>
        <taxon>Teleostei</taxon>
        <taxon>Neoteleostei</taxon>
        <taxon>Acanthomorphata</taxon>
        <taxon>Gobiaria</taxon>
        <taxon>Gobiiformes</taxon>
        <taxon>Gobioidei</taxon>
        <taxon>Gobiidae</taxon>
        <taxon>Oxudercinae</taxon>
        <taxon>Periophthalmus</taxon>
    </lineage>
</organism>
<keyword evidence="7 12" id="KW-1133">Transmembrane helix</keyword>
<dbReference type="PANTHER" id="PTHR45828:SF3">
    <property type="entry name" value="FERRIC-CHELATE REDUCTASE 1"/>
    <property type="match status" value="1"/>
</dbReference>
<reference evidence="16" key="2">
    <citation type="submission" date="2025-09" db="UniProtKB">
        <authorList>
            <consortium name="Ensembl"/>
        </authorList>
    </citation>
    <scope>IDENTIFICATION</scope>
</reference>
<comment type="similarity">
    <text evidence="3">Belongs to the FRRS1 family.</text>
</comment>
<protein>
    <recommendedName>
        <fullName evidence="18">Ferric-chelate reductase 1a</fullName>
    </recommendedName>
</protein>
<evidence type="ECO:0000259" key="14">
    <source>
        <dbReference type="PROSITE" id="PS50836"/>
    </source>
</evidence>
<feature type="chain" id="PRO_5017308823" description="Ferric-chelate reductase 1a" evidence="13">
    <location>
        <begin position="22"/>
        <end position="568"/>
    </location>
</feature>
<dbReference type="InterPro" id="IPR006593">
    <property type="entry name" value="Cyt_b561/ferric_Rdtase_TM"/>
</dbReference>
<dbReference type="Proteomes" id="UP000261520">
    <property type="component" value="Unplaced"/>
</dbReference>
<dbReference type="FunFam" id="2.60.40.4060:FF:000003">
    <property type="entry name" value="Ferric chelate reductase 1"/>
    <property type="match status" value="1"/>
</dbReference>
<dbReference type="PROSITE" id="PS50836">
    <property type="entry name" value="DOMON"/>
    <property type="match status" value="1"/>
</dbReference>
<name>A0A3B4AFN3_9GOBI</name>
<keyword evidence="4" id="KW-0813">Transport</keyword>
<dbReference type="Gene3D" id="1.20.120.1770">
    <property type="match status" value="1"/>
</dbReference>
<feature type="transmembrane region" description="Helical" evidence="12">
    <location>
        <begin position="379"/>
        <end position="400"/>
    </location>
</feature>
<feature type="transmembrane region" description="Helical" evidence="12">
    <location>
        <begin position="545"/>
        <end position="565"/>
    </location>
</feature>
<keyword evidence="5 12" id="KW-0812">Transmembrane</keyword>
<evidence type="ECO:0000313" key="16">
    <source>
        <dbReference type="Ensembl" id="ENSPMGP00000015878.1"/>
    </source>
</evidence>
<evidence type="ECO:0008006" key="18">
    <source>
        <dbReference type="Google" id="ProtNLM"/>
    </source>
</evidence>
<keyword evidence="9 12" id="KW-0472">Membrane</keyword>
<evidence type="ECO:0000256" key="3">
    <source>
        <dbReference type="ARBA" id="ARBA00009195"/>
    </source>
</evidence>
<dbReference type="CDD" id="cd09628">
    <property type="entry name" value="DOMON_SDR_2_like"/>
    <property type="match status" value="1"/>
</dbReference>
<evidence type="ECO:0000256" key="8">
    <source>
        <dbReference type="ARBA" id="ARBA00023004"/>
    </source>
</evidence>
<evidence type="ECO:0000256" key="5">
    <source>
        <dbReference type="ARBA" id="ARBA00022692"/>
    </source>
</evidence>
<keyword evidence="10" id="KW-0325">Glycoprotein</keyword>
<dbReference type="Pfam" id="PF02014">
    <property type="entry name" value="Reeler"/>
    <property type="match status" value="1"/>
</dbReference>
<dbReference type="SMART" id="SM00665">
    <property type="entry name" value="B561"/>
    <property type="match status" value="1"/>
</dbReference>
<dbReference type="GO" id="GO:0016020">
    <property type="term" value="C:membrane"/>
    <property type="evidence" value="ECO:0007669"/>
    <property type="project" value="UniProtKB-SubCell"/>
</dbReference>
<dbReference type="AlphaFoldDB" id="A0A3B4AFN3"/>
<dbReference type="Ensembl" id="ENSPMGT00000016943.1">
    <property type="protein sequence ID" value="ENSPMGP00000015878.1"/>
    <property type="gene ID" value="ENSPMGG00000013017.1"/>
</dbReference>
<keyword evidence="17" id="KW-1185">Reference proteome</keyword>
<comment type="cofactor">
    <cofactor evidence="1">
        <name>heme b</name>
        <dbReference type="ChEBI" id="CHEBI:60344"/>
    </cofactor>
</comment>
<feature type="region of interest" description="Disordered" evidence="11">
    <location>
        <begin position="165"/>
        <end position="190"/>
    </location>
</feature>
<accession>A0A3B4AFN3</accession>
<keyword evidence="8" id="KW-0408">Iron</keyword>
<evidence type="ECO:0000256" key="1">
    <source>
        <dbReference type="ARBA" id="ARBA00001970"/>
    </source>
</evidence>
<feature type="domain" description="Reelin" evidence="15">
    <location>
        <begin position="12"/>
        <end position="180"/>
    </location>
</feature>
<evidence type="ECO:0000256" key="10">
    <source>
        <dbReference type="ARBA" id="ARBA00023180"/>
    </source>
</evidence>
<dbReference type="CDD" id="cd08544">
    <property type="entry name" value="Reeler"/>
    <property type="match status" value="1"/>
</dbReference>
<evidence type="ECO:0000256" key="6">
    <source>
        <dbReference type="ARBA" id="ARBA00022982"/>
    </source>
</evidence>
<evidence type="ECO:0000256" key="4">
    <source>
        <dbReference type="ARBA" id="ARBA00022448"/>
    </source>
</evidence>
<evidence type="ECO:0000256" key="13">
    <source>
        <dbReference type="SAM" id="SignalP"/>
    </source>
</evidence>
<comment type="subcellular location">
    <subcellularLocation>
        <location evidence="2">Membrane</location>
        <topology evidence="2">Multi-pass membrane protein</topology>
    </subcellularLocation>
</comment>
<evidence type="ECO:0000256" key="9">
    <source>
        <dbReference type="ARBA" id="ARBA00023136"/>
    </source>
</evidence>
<dbReference type="STRING" id="409849.ENSPMGP00000015878"/>
<evidence type="ECO:0000256" key="11">
    <source>
        <dbReference type="SAM" id="MobiDB-lite"/>
    </source>
</evidence>
<dbReference type="CDD" id="cd08760">
    <property type="entry name" value="Cyt_b561_FRRS1_like"/>
    <property type="match status" value="1"/>
</dbReference>
<evidence type="ECO:0000256" key="7">
    <source>
        <dbReference type="ARBA" id="ARBA00022989"/>
    </source>
</evidence>
<dbReference type="InterPro" id="IPR002861">
    <property type="entry name" value="Reeler_dom"/>
</dbReference>
<feature type="transmembrane region" description="Helical" evidence="12">
    <location>
        <begin position="421"/>
        <end position="440"/>
    </location>
</feature>
<dbReference type="Pfam" id="PF03351">
    <property type="entry name" value="DOMON"/>
    <property type="match status" value="1"/>
</dbReference>
<dbReference type="Gene3D" id="2.60.40.4060">
    <property type="entry name" value="Reeler domain"/>
    <property type="match status" value="1"/>
</dbReference>
<dbReference type="SMART" id="SM00664">
    <property type="entry name" value="DoH"/>
    <property type="match status" value="1"/>
</dbReference>
<evidence type="ECO:0000259" key="15">
    <source>
        <dbReference type="PROSITE" id="PS51019"/>
    </source>
</evidence>
<dbReference type="PROSITE" id="PS51019">
    <property type="entry name" value="REELIN"/>
    <property type="match status" value="1"/>
</dbReference>
<feature type="compositionally biased region" description="Pro residues" evidence="11">
    <location>
        <begin position="169"/>
        <end position="183"/>
    </location>
</feature>
<feature type="domain" description="DOMON" evidence="14">
    <location>
        <begin position="218"/>
        <end position="336"/>
    </location>
</feature>
<keyword evidence="6" id="KW-0249">Electron transport</keyword>
<evidence type="ECO:0000256" key="12">
    <source>
        <dbReference type="SAM" id="Phobius"/>
    </source>
</evidence>
<proteinExistence type="inferred from homology"/>